<comment type="caution">
    <text evidence="1">The sequence shown here is derived from an EMBL/GenBank/DDBJ whole genome shotgun (WGS) entry which is preliminary data.</text>
</comment>
<feature type="non-terminal residue" evidence="1">
    <location>
        <position position="1"/>
    </location>
</feature>
<keyword evidence="2" id="KW-1185">Reference proteome</keyword>
<gene>
    <name evidence="1" type="ORF">HPB47_025295</name>
</gene>
<dbReference type="Proteomes" id="UP000805193">
    <property type="component" value="Unassembled WGS sequence"/>
</dbReference>
<evidence type="ECO:0000313" key="1">
    <source>
        <dbReference type="EMBL" id="KAG0427666.1"/>
    </source>
</evidence>
<reference evidence="1 2" key="1">
    <citation type="journal article" date="2020" name="Cell">
        <title>Large-Scale Comparative Analyses of Tick Genomes Elucidate Their Genetic Diversity and Vector Capacities.</title>
        <authorList>
            <consortium name="Tick Genome and Microbiome Consortium (TIGMIC)"/>
            <person name="Jia N."/>
            <person name="Wang J."/>
            <person name="Shi W."/>
            <person name="Du L."/>
            <person name="Sun Y."/>
            <person name="Zhan W."/>
            <person name="Jiang J.F."/>
            <person name="Wang Q."/>
            <person name="Zhang B."/>
            <person name="Ji P."/>
            <person name="Bell-Sakyi L."/>
            <person name="Cui X.M."/>
            <person name="Yuan T.T."/>
            <person name="Jiang B.G."/>
            <person name="Yang W.F."/>
            <person name="Lam T.T."/>
            <person name="Chang Q.C."/>
            <person name="Ding S.J."/>
            <person name="Wang X.J."/>
            <person name="Zhu J.G."/>
            <person name="Ruan X.D."/>
            <person name="Zhao L."/>
            <person name="Wei J.T."/>
            <person name="Ye R.Z."/>
            <person name="Que T.C."/>
            <person name="Du C.H."/>
            <person name="Zhou Y.H."/>
            <person name="Cheng J.X."/>
            <person name="Dai P.F."/>
            <person name="Guo W.B."/>
            <person name="Han X.H."/>
            <person name="Huang E.J."/>
            <person name="Li L.F."/>
            <person name="Wei W."/>
            <person name="Gao Y.C."/>
            <person name="Liu J.Z."/>
            <person name="Shao H.Z."/>
            <person name="Wang X."/>
            <person name="Wang C.C."/>
            <person name="Yang T.C."/>
            <person name="Huo Q.B."/>
            <person name="Li W."/>
            <person name="Chen H.Y."/>
            <person name="Chen S.E."/>
            <person name="Zhou L.G."/>
            <person name="Ni X.B."/>
            <person name="Tian J.H."/>
            <person name="Sheng Y."/>
            <person name="Liu T."/>
            <person name="Pan Y.S."/>
            <person name="Xia L.Y."/>
            <person name="Li J."/>
            <person name="Zhao F."/>
            <person name="Cao W.C."/>
        </authorList>
    </citation>
    <scope>NUCLEOTIDE SEQUENCE [LARGE SCALE GENOMIC DNA]</scope>
    <source>
        <strain evidence="1">Iper-2018</strain>
    </source>
</reference>
<name>A0AC60Q1X0_IXOPE</name>
<proteinExistence type="predicted"/>
<evidence type="ECO:0000313" key="2">
    <source>
        <dbReference type="Proteomes" id="UP000805193"/>
    </source>
</evidence>
<dbReference type="EMBL" id="JABSTQ010009603">
    <property type="protein sequence ID" value="KAG0427666.1"/>
    <property type="molecule type" value="Genomic_DNA"/>
</dbReference>
<protein>
    <submittedName>
        <fullName evidence="1">Uncharacterized protein</fullName>
    </submittedName>
</protein>
<accession>A0AC60Q1X0</accession>
<organism evidence="1 2">
    <name type="scientific">Ixodes persulcatus</name>
    <name type="common">Taiga tick</name>
    <dbReference type="NCBI Taxonomy" id="34615"/>
    <lineage>
        <taxon>Eukaryota</taxon>
        <taxon>Metazoa</taxon>
        <taxon>Ecdysozoa</taxon>
        <taxon>Arthropoda</taxon>
        <taxon>Chelicerata</taxon>
        <taxon>Arachnida</taxon>
        <taxon>Acari</taxon>
        <taxon>Parasitiformes</taxon>
        <taxon>Ixodida</taxon>
        <taxon>Ixodoidea</taxon>
        <taxon>Ixodidae</taxon>
        <taxon>Ixodinae</taxon>
        <taxon>Ixodes</taxon>
    </lineage>
</organism>
<sequence>RPNTLVPSNGMSARACCVPRATASFLVGFENHVSGRRRCKSCPLTTGSPRNALCYQILALQICDRALYGSVIELPGFTPYESAEMMEDPVRDLYPFSDDGPATRAFLSRVFEILWQYVDQQQDRSSKILDFHMPDKLMQMLDLDLPEDPLDLGQLFKDCSDALKFQVRTGHPHFFNQLSSGLDIVSLAGEWLSAAANTNMFTYEIAPVFILMENVVMKKMRDLIGYTNGDSILAPGGSVSNLYAVMAARHKKFPDYKTMGLKALPQLVMYTSED</sequence>
<feature type="non-terminal residue" evidence="1">
    <location>
        <position position="274"/>
    </location>
</feature>